<feature type="compositionally biased region" description="Polar residues" evidence="1">
    <location>
        <begin position="1"/>
        <end position="12"/>
    </location>
</feature>
<feature type="region of interest" description="Disordered" evidence="1">
    <location>
        <begin position="632"/>
        <end position="669"/>
    </location>
</feature>
<protein>
    <recommendedName>
        <fullName evidence="2">C2H2-type domain-containing protein</fullName>
    </recommendedName>
</protein>
<gene>
    <name evidence="3" type="ORF">K491DRAFT_114049</name>
</gene>
<feature type="region of interest" description="Disordered" evidence="1">
    <location>
        <begin position="330"/>
        <end position="373"/>
    </location>
</feature>
<feature type="compositionally biased region" description="Basic and acidic residues" evidence="1">
    <location>
        <begin position="330"/>
        <end position="349"/>
    </location>
</feature>
<evidence type="ECO:0000256" key="1">
    <source>
        <dbReference type="SAM" id="MobiDB-lite"/>
    </source>
</evidence>
<evidence type="ECO:0000313" key="4">
    <source>
        <dbReference type="Proteomes" id="UP000799324"/>
    </source>
</evidence>
<accession>A0A6A6ST20</accession>
<evidence type="ECO:0000259" key="2">
    <source>
        <dbReference type="PROSITE" id="PS00028"/>
    </source>
</evidence>
<dbReference type="EMBL" id="MU004440">
    <property type="protein sequence ID" value="KAF2650915.1"/>
    <property type="molecule type" value="Genomic_DNA"/>
</dbReference>
<dbReference type="OrthoDB" id="8922241at2759"/>
<proteinExistence type="predicted"/>
<reference evidence="3" key="1">
    <citation type="journal article" date="2020" name="Stud. Mycol.">
        <title>101 Dothideomycetes genomes: a test case for predicting lifestyles and emergence of pathogens.</title>
        <authorList>
            <person name="Haridas S."/>
            <person name="Albert R."/>
            <person name="Binder M."/>
            <person name="Bloem J."/>
            <person name="Labutti K."/>
            <person name="Salamov A."/>
            <person name="Andreopoulos B."/>
            <person name="Baker S."/>
            <person name="Barry K."/>
            <person name="Bills G."/>
            <person name="Bluhm B."/>
            <person name="Cannon C."/>
            <person name="Castanera R."/>
            <person name="Culley D."/>
            <person name="Daum C."/>
            <person name="Ezra D."/>
            <person name="Gonzalez J."/>
            <person name="Henrissat B."/>
            <person name="Kuo A."/>
            <person name="Liang C."/>
            <person name="Lipzen A."/>
            <person name="Lutzoni F."/>
            <person name="Magnuson J."/>
            <person name="Mondo S."/>
            <person name="Nolan M."/>
            <person name="Ohm R."/>
            <person name="Pangilinan J."/>
            <person name="Park H.-J."/>
            <person name="Ramirez L."/>
            <person name="Alfaro M."/>
            <person name="Sun H."/>
            <person name="Tritt A."/>
            <person name="Yoshinaga Y."/>
            <person name="Zwiers L.-H."/>
            <person name="Turgeon B."/>
            <person name="Goodwin S."/>
            <person name="Spatafora J."/>
            <person name="Crous P."/>
            <person name="Grigoriev I."/>
        </authorList>
    </citation>
    <scope>NUCLEOTIDE SEQUENCE</scope>
    <source>
        <strain evidence="3">CBS 122681</strain>
    </source>
</reference>
<name>A0A6A6ST20_9PLEO</name>
<keyword evidence="4" id="KW-1185">Reference proteome</keyword>
<feature type="compositionally biased region" description="Polar residues" evidence="1">
    <location>
        <begin position="632"/>
        <end position="643"/>
    </location>
</feature>
<dbReference type="InterPro" id="IPR013087">
    <property type="entry name" value="Znf_C2H2_type"/>
</dbReference>
<feature type="region of interest" description="Disordered" evidence="1">
    <location>
        <begin position="1"/>
        <end position="39"/>
    </location>
</feature>
<dbReference type="Proteomes" id="UP000799324">
    <property type="component" value="Unassembled WGS sequence"/>
</dbReference>
<feature type="domain" description="C2H2-type" evidence="2">
    <location>
        <begin position="73"/>
        <end position="94"/>
    </location>
</feature>
<organism evidence="3 4">
    <name type="scientific">Lophiostoma macrostomum CBS 122681</name>
    <dbReference type="NCBI Taxonomy" id="1314788"/>
    <lineage>
        <taxon>Eukaryota</taxon>
        <taxon>Fungi</taxon>
        <taxon>Dikarya</taxon>
        <taxon>Ascomycota</taxon>
        <taxon>Pezizomycotina</taxon>
        <taxon>Dothideomycetes</taxon>
        <taxon>Pleosporomycetidae</taxon>
        <taxon>Pleosporales</taxon>
        <taxon>Lophiostomataceae</taxon>
        <taxon>Lophiostoma</taxon>
    </lineage>
</organism>
<dbReference type="PROSITE" id="PS00028">
    <property type="entry name" value="ZINC_FINGER_C2H2_1"/>
    <property type="match status" value="1"/>
</dbReference>
<dbReference type="AlphaFoldDB" id="A0A6A6ST20"/>
<sequence>MFLSIESRSPDSSWKLEISTKSQKPPSDYVPHAALPSKGQSTSKSLLLRMKIYRLLSHILPSREQFIIPETTCRVCEKRFQRAEARRKHEWKQHRLLDAKPMKSREESRRFDHDHSHGGYFVGCAENRSNIVDVAKDIPMLPYDPGCTKEAGTCLQETMKKSNKTIRRQMESFFNMLKTPSNHGLFELEATPTHSTAVELDHLQWSNAGPGLNIQSSQLCLIWEEDPLDSTKDLETARMSPCYSTPACISPILDAADFNPPVSLPSFWLPGYNCTQRQVPVMHLDIEPTCGIPEPALRGFQHDMYPLTTRPISSSDACLAEDRTRYYTPDCKRSEPTFEGSPDRCHDSSPPRPTSIHVESEGSPQTTTISATPPVTLRSVMRSKSTPKPGLIPVGTTAKVVKRASSKAPPNLVSLFYNSLGPTGHKGSLAPRLTNPMKKSSLRQYNDHVPETLRREDGTWMSRVISWKRTPVFSRLQTRSLTENLRPSLLKNLPFSKLLRSMSRQNPAWLKSLDEYKACRHKRSLVERRRYHFRAGKLSDSSRGLINLGYPPLDCAQCSRVFTGPYRKGNFARHRRTCHPPEPESLERSRTAWSSFNITVDTSSTNLAPGGHNTVRCRDLCLSDDVAAVNQSESSMLDVSRPQSPGPSEERLRPSPRELLPGGVPDDPKSSFRMNILDEGLMSEFSEQPLALDVEENMSGTAPNLTTRPRERYWWYHDPTATHMY</sequence>
<evidence type="ECO:0000313" key="3">
    <source>
        <dbReference type="EMBL" id="KAF2650915.1"/>
    </source>
</evidence>
<feature type="compositionally biased region" description="Polar residues" evidence="1">
    <location>
        <begin position="362"/>
        <end position="373"/>
    </location>
</feature>